<feature type="compositionally biased region" description="Polar residues" evidence="1">
    <location>
        <begin position="111"/>
        <end position="124"/>
    </location>
</feature>
<proteinExistence type="predicted"/>
<name>A0A107GBP7_9BURK</name>
<dbReference type="EMBL" id="LPIX01000025">
    <property type="protein sequence ID" value="KWE08942.1"/>
    <property type="molecule type" value="Genomic_DNA"/>
</dbReference>
<evidence type="ECO:0008006" key="4">
    <source>
        <dbReference type="Google" id="ProtNLM"/>
    </source>
</evidence>
<gene>
    <name evidence="2" type="ORF">WL73_06975</name>
</gene>
<protein>
    <recommendedName>
        <fullName evidence="4">Terminase</fullName>
    </recommendedName>
</protein>
<evidence type="ECO:0000313" key="3">
    <source>
        <dbReference type="Proteomes" id="UP000062998"/>
    </source>
</evidence>
<feature type="region of interest" description="Disordered" evidence="1">
    <location>
        <begin position="1"/>
        <end position="40"/>
    </location>
</feature>
<sequence length="132" mass="14536">MQNAKKPIPTQLKLLAGNPGKRPLNTNEPQPETGLGPCPEWFLPEAEQEWNRIVPELERLGMLSKIDVAILEAHCVCYAEMVVTAKSHKPVKAALIGQLRILAAELGLSPSSRSRISVPNPNNDDPTEEFFS</sequence>
<evidence type="ECO:0000313" key="2">
    <source>
        <dbReference type="EMBL" id="KWE08942.1"/>
    </source>
</evidence>
<dbReference type="Proteomes" id="UP000062998">
    <property type="component" value="Unassembled WGS sequence"/>
</dbReference>
<dbReference type="Pfam" id="PF05119">
    <property type="entry name" value="Terminase_4"/>
    <property type="match status" value="1"/>
</dbReference>
<organism evidence="2 3">
    <name type="scientific">Burkholderia ubonensis</name>
    <dbReference type="NCBI Taxonomy" id="101571"/>
    <lineage>
        <taxon>Bacteria</taxon>
        <taxon>Pseudomonadati</taxon>
        <taxon>Pseudomonadota</taxon>
        <taxon>Betaproteobacteria</taxon>
        <taxon>Burkholderiales</taxon>
        <taxon>Burkholderiaceae</taxon>
        <taxon>Burkholderia</taxon>
        <taxon>Burkholderia cepacia complex</taxon>
    </lineage>
</organism>
<accession>A0A107GBP7</accession>
<dbReference type="OrthoDB" id="6010489at2"/>
<comment type="caution">
    <text evidence="2">The sequence shown here is derived from an EMBL/GenBank/DDBJ whole genome shotgun (WGS) entry which is preliminary data.</text>
</comment>
<evidence type="ECO:0000256" key="1">
    <source>
        <dbReference type="SAM" id="MobiDB-lite"/>
    </source>
</evidence>
<dbReference type="RefSeq" id="WP_060332007.1">
    <property type="nucleotide sequence ID" value="NZ_LPHE01000058.1"/>
</dbReference>
<dbReference type="AlphaFoldDB" id="A0A107GBP7"/>
<dbReference type="InterPro" id="IPR006448">
    <property type="entry name" value="Phage_term_ssu_P27"/>
</dbReference>
<feature type="region of interest" description="Disordered" evidence="1">
    <location>
        <begin position="111"/>
        <end position="132"/>
    </location>
</feature>
<reference evidence="2 3" key="1">
    <citation type="submission" date="2015-11" db="EMBL/GenBank/DDBJ databases">
        <title>Expanding the genomic diversity of Burkholderia species for the development of highly accurate diagnostics.</title>
        <authorList>
            <person name="Sahl J."/>
            <person name="Keim P."/>
            <person name="Wagner D."/>
        </authorList>
    </citation>
    <scope>NUCLEOTIDE SEQUENCE [LARGE SCALE GENOMIC DNA]</scope>
    <source>
        <strain evidence="2 3">MSMB2167WGS</strain>
    </source>
</reference>